<evidence type="ECO:0000256" key="3">
    <source>
        <dbReference type="ARBA" id="ARBA00022729"/>
    </source>
</evidence>
<dbReference type="SUPFAM" id="SSF53822">
    <property type="entry name" value="Periplasmic binding protein-like I"/>
    <property type="match status" value="1"/>
</dbReference>
<dbReference type="InterPro" id="IPR000709">
    <property type="entry name" value="Leu_Ile_Val-bd"/>
</dbReference>
<feature type="domain" description="Leucine-binding protein" evidence="5">
    <location>
        <begin position="33"/>
        <end position="371"/>
    </location>
</feature>
<dbReference type="InterPro" id="IPR028082">
    <property type="entry name" value="Peripla_BP_I"/>
</dbReference>
<dbReference type="InterPro" id="IPR028081">
    <property type="entry name" value="Leu-bd"/>
</dbReference>
<evidence type="ECO:0000259" key="5">
    <source>
        <dbReference type="Pfam" id="PF13458"/>
    </source>
</evidence>
<dbReference type="PANTHER" id="PTHR30483">
    <property type="entry name" value="LEUCINE-SPECIFIC-BINDING PROTEIN"/>
    <property type="match status" value="1"/>
</dbReference>
<dbReference type="AlphaFoldDB" id="A0A8J4HAJ5"/>
<keyword evidence="4" id="KW-0029">Amino-acid transport</keyword>
<keyword evidence="2" id="KW-0813">Transport</keyword>
<comment type="similarity">
    <text evidence="1">Belongs to the leucine-binding protein family.</text>
</comment>
<sequence length="412" mass="44512">MTRATINRRAILAGGMGSLLAAPFVARAQGKSLRIGVPTMLSGPIALLGTSSRNALLIETDRINAAGGLMGRKIELVVQDTKGQPQETARVAREMINSGGCEMLIDATASSGAFAVQEVVRDLGVLCLHTGSETSSLTADPKLRAPTAFRCARQGVHDSIAGGAYLAQFATANKLSKWATCAPDYAYGRDTTAQFLDFFKHFKPDIEVITEAWPKLGQPDLTEVITKLIQAKPQALFTLLYAGDLSAFINQGNVYALFGAMTVCTPNVDYPVLNAIKKLPEGIQSATRYFEEFPDTPANKAWGEAYRARFGEYPTNWAWQNAAAMMFLEAAAKKAGSTDGKALVPTLSGLTIDCPFGVNGRITMREDHTIVDYAIGWGHTIAKPPFITDVKPADWGQIIELEAVWKKQQGYT</sequence>
<name>A0A8J4HAJ5_9PROT</name>
<reference evidence="6" key="1">
    <citation type="journal article" date="2020" name="mSystems">
        <title>Genome- and Community-Level Interaction Insights into Carbon Utilization and Element Cycling Functions of Hydrothermarchaeota in Hydrothermal Sediment.</title>
        <authorList>
            <person name="Zhou Z."/>
            <person name="Liu Y."/>
            <person name="Xu W."/>
            <person name="Pan J."/>
            <person name="Luo Z.H."/>
            <person name="Li M."/>
        </authorList>
    </citation>
    <scope>NUCLEOTIDE SEQUENCE</scope>
    <source>
        <strain evidence="6">SpSt-997</strain>
    </source>
</reference>
<keyword evidence="3" id="KW-0732">Signal</keyword>
<evidence type="ECO:0000256" key="1">
    <source>
        <dbReference type="ARBA" id="ARBA00010062"/>
    </source>
</evidence>
<evidence type="ECO:0000256" key="2">
    <source>
        <dbReference type="ARBA" id="ARBA00022448"/>
    </source>
</evidence>
<proteinExistence type="inferred from homology"/>
<dbReference type="GO" id="GO:0006865">
    <property type="term" value="P:amino acid transport"/>
    <property type="evidence" value="ECO:0007669"/>
    <property type="project" value="UniProtKB-KW"/>
</dbReference>
<accession>A0A8J4HAJ5</accession>
<dbReference type="CDD" id="cd06330">
    <property type="entry name" value="PBP1_As_SBP-like"/>
    <property type="match status" value="1"/>
</dbReference>
<gene>
    <name evidence="6" type="ORF">ENY07_05935</name>
</gene>
<evidence type="ECO:0000313" key="6">
    <source>
        <dbReference type="EMBL" id="HGC42743.1"/>
    </source>
</evidence>
<dbReference type="PANTHER" id="PTHR30483:SF37">
    <property type="entry name" value="ABC TRANSPORTER SUBSTRATE-BINDING PROTEIN"/>
    <property type="match status" value="1"/>
</dbReference>
<dbReference type="Gene3D" id="3.40.50.2300">
    <property type="match status" value="2"/>
</dbReference>
<comment type="caution">
    <text evidence="6">The sequence shown here is derived from an EMBL/GenBank/DDBJ whole genome shotgun (WGS) entry which is preliminary data.</text>
</comment>
<dbReference type="InterPro" id="IPR051010">
    <property type="entry name" value="BCAA_transport"/>
</dbReference>
<protein>
    <submittedName>
        <fullName evidence="6">ABC transporter substrate-binding protein</fullName>
    </submittedName>
</protein>
<dbReference type="Pfam" id="PF13458">
    <property type="entry name" value="Peripla_BP_6"/>
    <property type="match status" value="1"/>
</dbReference>
<organism evidence="6">
    <name type="scientific">Acidicaldus sp</name>
    <dbReference type="NCBI Taxonomy" id="1872105"/>
    <lineage>
        <taxon>Bacteria</taxon>
        <taxon>Pseudomonadati</taxon>
        <taxon>Pseudomonadota</taxon>
        <taxon>Alphaproteobacteria</taxon>
        <taxon>Acetobacterales</taxon>
        <taxon>Acetobacteraceae</taxon>
        <taxon>Acidicaldus</taxon>
    </lineage>
</organism>
<evidence type="ECO:0000256" key="4">
    <source>
        <dbReference type="ARBA" id="ARBA00022970"/>
    </source>
</evidence>
<dbReference type="PRINTS" id="PR00337">
    <property type="entry name" value="LEUILEVALBP"/>
</dbReference>
<dbReference type="EMBL" id="DTQM01000112">
    <property type="protein sequence ID" value="HGC42743.1"/>
    <property type="molecule type" value="Genomic_DNA"/>
</dbReference>